<comment type="caution">
    <text evidence="1">The sequence shown here is derived from an EMBL/GenBank/DDBJ whole genome shotgun (WGS) entry which is preliminary data.</text>
</comment>
<organism evidence="1 2">
    <name type="scientific">Pseudoalteromonas luteoviolacea</name>
    <dbReference type="NCBI Taxonomy" id="43657"/>
    <lineage>
        <taxon>Bacteria</taxon>
        <taxon>Pseudomonadati</taxon>
        <taxon>Pseudomonadota</taxon>
        <taxon>Gammaproteobacteria</taxon>
        <taxon>Alteromonadales</taxon>
        <taxon>Pseudoalteromonadaceae</taxon>
        <taxon>Pseudoalteromonas</taxon>
    </lineage>
</organism>
<gene>
    <name evidence="1" type="ORF">A7985_13550</name>
</gene>
<evidence type="ECO:0000313" key="2">
    <source>
        <dbReference type="Proteomes" id="UP000093366"/>
    </source>
</evidence>
<accession>A0A1C0TPZ6</accession>
<dbReference type="EMBL" id="MAUJ01000004">
    <property type="protein sequence ID" value="OCQ20818.1"/>
    <property type="molecule type" value="Genomic_DNA"/>
</dbReference>
<dbReference type="AlphaFoldDB" id="A0A1C0TPZ6"/>
<name>A0A1C0TPZ6_9GAMM</name>
<reference evidence="2" key="1">
    <citation type="submission" date="2016-07" db="EMBL/GenBank/DDBJ databases">
        <authorList>
            <person name="Florea S."/>
            <person name="Webb J.S."/>
            <person name="Jaromczyk J."/>
            <person name="Schardl C.L."/>
        </authorList>
    </citation>
    <scope>NUCLEOTIDE SEQUENCE [LARGE SCALE GENOMIC DNA]</scope>
    <source>
        <strain evidence="2">IPB1</strain>
    </source>
</reference>
<evidence type="ECO:0000313" key="1">
    <source>
        <dbReference type="EMBL" id="OCQ20818.1"/>
    </source>
</evidence>
<sequence>MSILASFTASAIDQHNLQIETNFKPQLKIEDIASAVQQDGTLNEVYPNLERQPLSVQVQDPKQIKAQLQLGQLNTAQTLTTSTTTSTPAQRSGCPNLDLNNAVYTAFTAQGQIQCYSVDVTTATKIEGVMVNIPANVDYNLFLFKLEDDNSLTPLDVSNQANAVNEQVFYKVDPGAYILAAESTQWAAADNAIMGWFSHPDFDANESNDKLSQATVLSPIATVQGNIDNQNDLDFFTYQTAANQSQVKLNFSASNQFILEIWGGSSWLQAPNNQLVNLNTTGNSTVVLRARANPTSQPPVSAQYAFTLSNPDAGVKISNTRVWNNENLTNLLSPSLLEAHNKLGMSGTVVDAAGAAVPFAQVVLAAVSHQGQNLGAQGLVADSQGQFSTTIDLIDCAGVDTVNRRNRSYRGTPTNPEMWWDITYQFAQYLFILQDSGGTNQYVFNHNFAHICKERITKTCYWQRDYINGGEEYKCF</sequence>
<dbReference type="Gene3D" id="2.60.120.380">
    <property type="match status" value="1"/>
</dbReference>
<proteinExistence type="predicted"/>
<protein>
    <submittedName>
        <fullName evidence="1">Uncharacterized protein</fullName>
    </submittedName>
</protein>
<dbReference type="Proteomes" id="UP000093366">
    <property type="component" value="Unassembled WGS sequence"/>
</dbReference>